<feature type="domain" description="Flavodoxin-like fold" evidence="2">
    <location>
        <begin position="1"/>
        <end position="117"/>
    </location>
</feature>
<gene>
    <name evidence="3" type="primary">ywrO</name>
    <name evidence="3" type="ORF">NCTC13832_00962</name>
</gene>
<evidence type="ECO:0000313" key="4">
    <source>
        <dbReference type="Proteomes" id="UP000254100"/>
    </source>
</evidence>
<dbReference type="Pfam" id="PF02525">
    <property type="entry name" value="Flavodoxin_2"/>
    <property type="match status" value="1"/>
</dbReference>
<dbReference type="EMBL" id="UHDT01000001">
    <property type="protein sequence ID" value="SUM57288.1"/>
    <property type="molecule type" value="Genomic_DNA"/>
</dbReference>
<dbReference type="GO" id="GO:0009055">
    <property type="term" value="F:electron transfer activity"/>
    <property type="evidence" value="ECO:0007669"/>
    <property type="project" value="TreeGrafter"/>
</dbReference>
<evidence type="ECO:0000313" key="3">
    <source>
        <dbReference type="EMBL" id="SUM57288.1"/>
    </source>
</evidence>
<dbReference type="EC" id="1.6.99.-" evidence="3"/>
<dbReference type="InterPro" id="IPR046980">
    <property type="entry name" value="KefG/KefF"/>
</dbReference>
<dbReference type="Proteomes" id="UP000254100">
    <property type="component" value="Unassembled WGS sequence"/>
</dbReference>
<dbReference type="GO" id="GO:0003955">
    <property type="term" value="F:NAD(P)H dehydrogenase (quinone) activity"/>
    <property type="evidence" value="ECO:0007669"/>
    <property type="project" value="TreeGrafter"/>
</dbReference>
<dbReference type="RefSeq" id="WP_206168158.1">
    <property type="nucleotide sequence ID" value="NZ_JXWY01000063.1"/>
</dbReference>
<name>A0A380GVQ5_9STAP</name>
<keyword evidence="1 3" id="KW-0560">Oxidoreductase</keyword>
<sequence length="119" mass="13570">MKTTIFLFHPNLATSRVNKALSKAAEDAGIHVRDIYEQYPDGKIDVAHEQKILSDVERIVFQFPMYWYSTPSLMKEWLDRVLEYGWAYGSNGNALHGKKVILAVTQGSGAQDYTKEGRF</sequence>
<protein>
    <submittedName>
        <fullName evidence="3">NADPH-quinone reductase</fullName>
        <ecNumber evidence="3">1.6.99.-</ecNumber>
    </submittedName>
</protein>
<dbReference type="AlphaFoldDB" id="A0A380GVQ5"/>
<dbReference type="SUPFAM" id="SSF52218">
    <property type="entry name" value="Flavoproteins"/>
    <property type="match status" value="1"/>
</dbReference>
<dbReference type="PANTHER" id="PTHR47307:SF1">
    <property type="entry name" value="GLUTATHIONE-REGULATED POTASSIUM-EFFLUX SYSTEM ANCILLARY PROTEIN KEFG"/>
    <property type="match status" value="1"/>
</dbReference>
<dbReference type="InterPro" id="IPR003680">
    <property type="entry name" value="Flavodoxin_fold"/>
</dbReference>
<evidence type="ECO:0000256" key="1">
    <source>
        <dbReference type="ARBA" id="ARBA00023002"/>
    </source>
</evidence>
<dbReference type="PANTHER" id="PTHR47307">
    <property type="entry name" value="GLUTATHIONE-REGULATED POTASSIUM-EFFLUX SYSTEM ANCILLARY PROTEIN KEFG"/>
    <property type="match status" value="1"/>
</dbReference>
<organism evidence="3 4">
    <name type="scientific">Staphylococcus microti</name>
    <dbReference type="NCBI Taxonomy" id="569857"/>
    <lineage>
        <taxon>Bacteria</taxon>
        <taxon>Bacillati</taxon>
        <taxon>Bacillota</taxon>
        <taxon>Bacilli</taxon>
        <taxon>Bacillales</taxon>
        <taxon>Staphylococcaceae</taxon>
        <taxon>Staphylococcus</taxon>
    </lineage>
</organism>
<dbReference type="InterPro" id="IPR029039">
    <property type="entry name" value="Flavoprotein-like_sf"/>
</dbReference>
<accession>A0A380GVQ5</accession>
<evidence type="ECO:0000259" key="2">
    <source>
        <dbReference type="Pfam" id="PF02525"/>
    </source>
</evidence>
<reference evidence="3 4" key="1">
    <citation type="submission" date="2018-06" db="EMBL/GenBank/DDBJ databases">
        <authorList>
            <consortium name="Pathogen Informatics"/>
            <person name="Doyle S."/>
        </authorList>
    </citation>
    <scope>NUCLEOTIDE SEQUENCE [LARGE SCALE GENOMIC DNA]</scope>
    <source>
        <strain evidence="3 4">NCTC13832</strain>
    </source>
</reference>
<dbReference type="GO" id="GO:0010181">
    <property type="term" value="F:FMN binding"/>
    <property type="evidence" value="ECO:0007669"/>
    <property type="project" value="TreeGrafter"/>
</dbReference>
<dbReference type="Gene3D" id="3.40.50.360">
    <property type="match status" value="1"/>
</dbReference>
<proteinExistence type="predicted"/>